<reference evidence="3 4" key="1">
    <citation type="submission" date="2014-01" db="EMBL/GenBank/DDBJ databases">
        <title>Full genme sequencing of cellulolytic bacterium Gynuella sunshinyii YC6258T gen. nov., sp. nov.</title>
        <authorList>
            <person name="Khan H."/>
            <person name="Chung E.J."/>
            <person name="Chung Y.R."/>
        </authorList>
    </citation>
    <scope>NUCLEOTIDE SEQUENCE [LARGE SCALE GENOMIC DNA]</scope>
    <source>
        <strain evidence="3 4">YC6258</strain>
    </source>
</reference>
<feature type="region of interest" description="Disordered" evidence="1">
    <location>
        <begin position="43"/>
        <end position="63"/>
    </location>
</feature>
<keyword evidence="2" id="KW-0472">Membrane</keyword>
<accession>A0A0C5VPL5</accession>
<evidence type="ECO:0000313" key="3">
    <source>
        <dbReference type="EMBL" id="AJQ95333.1"/>
    </source>
</evidence>
<evidence type="ECO:0000256" key="2">
    <source>
        <dbReference type="SAM" id="Phobius"/>
    </source>
</evidence>
<keyword evidence="4" id="KW-1185">Reference proteome</keyword>
<evidence type="ECO:0000256" key="1">
    <source>
        <dbReference type="SAM" id="MobiDB-lite"/>
    </source>
</evidence>
<dbReference type="EMBL" id="CP007142">
    <property type="protein sequence ID" value="AJQ95333.1"/>
    <property type="molecule type" value="Genomic_DNA"/>
</dbReference>
<dbReference type="HOGENOM" id="CLU_1710700_0_0_6"/>
<dbReference type="KEGG" id="gsn:YC6258_03297"/>
<organism evidence="3 4">
    <name type="scientific">Gynuella sunshinyii YC6258</name>
    <dbReference type="NCBI Taxonomy" id="1445510"/>
    <lineage>
        <taxon>Bacteria</taxon>
        <taxon>Pseudomonadati</taxon>
        <taxon>Pseudomonadota</taxon>
        <taxon>Gammaproteobacteria</taxon>
        <taxon>Oceanospirillales</taxon>
        <taxon>Saccharospirillaceae</taxon>
        <taxon>Gynuella</taxon>
    </lineage>
</organism>
<keyword evidence="2" id="KW-1133">Transmembrane helix</keyword>
<evidence type="ECO:0000313" key="4">
    <source>
        <dbReference type="Proteomes" id="UP000032266"/>
    </source>
</evidence>
<proteinExistence type="predicted"/>
<feature type="transmembrane region" description="Helical" evidence="2">
    <location>
        <begin position="16"/>
        <end position="39"/>
    </location>
</feature>
<dbReference type="Proteomes" id="UP000032266">
    <property type="component" value="Chromosome"/>
</dbReference>
<feature type="compositionally biased region" description="Low complexity" evidence="1">
    <location>
        <begin position="43"/>
        <end position="61"/>
    </location>
</feature>
<keyword evidence="2" id="KW-0812">Transmembrane</keyword>
<gene>
    <name evidence="3" type="ORF">YC6258_03297</name>
</gene>
<dbReference type="AlphaFoldDB" id="A0A0C5VPL5"/>
<sequence>MTRNANKSKGSDTVRAIAVIAGVFVVIVLLVVLFGQGIISGPDKTVSTSEGSSTGSDSQGGNNINIQYAHNICQAEIRRKYKDELQHLSFDARSSRFNEKVRMFRVFYSMDLISNGVPIRDTWAYCDVSAVTGKIEEIRLKSESNRLFNMFGN</sequence>
<protein>
    <submittedName>
        <fullName evidence="3">Uncharacterized protein</fullName>
    </submittedName>
</protein>
<name>A0A0C5VPL5_9GAMM</name>